<dbReference type="PANTHER" id="PTHR43669:SF3">
    <property type="entry name" value="ALCOHOL DEHYDROGENASE, PUTATIVE (AFU_ORTHOLOGUE AFUA_3G03445)-RELATED"/>
    <property type="match status" value="1"/>
</dbReference>
<evidence type="ECO:0000256" key="1">
    <source>
        <dbReference type="ARBA" id="ARBA00006484"/>
    </source>
</evidence>
<dbReference type="CDD" id="cd05233">
    <property type="entry name" value="SDR_c"/>
    <property type="match status" value="1"/>
</dbReference>
<sequence length="274" mass="28763">MTPIDIRLDSKVALITAGANGIGAGIALNLARFGARVAIADIDRVSGEQLVRTIEAAGGQALFLETDVNHTEQITATVARTAEHFGRLDILVNNAGGVRNGSFLEQSERSWRRHIDFNFISMLTATQAAAKVMVEAGQGGTIINIASSEGLRAAPGFAVYAACKAGMISFSRSMALELSGHGIRVHALAPDMIMTDGLRPYMEAGGEAGKAARDRYIPLGRTGSTDELAGVVVFLVSNMASYVTGLTVPVDGGAIASSGWTRSPTTGEWNLYHA</sequence>
<dbReference type="InterPro" id="IPR002347">
    <property type="entry name" value="SDR_fam"/>
</dbReference>
<dbReference type="PRINTS" id="PR00080">
    <property type="entry name" value="SDRFAMILY"/>
</dbReference>
<dbReference type="Gene3D" id="3.40.50.720">
    <property type="entry name" value="NAD(P)-binding Rossmann-like Domain"/>
    <property type="match status" value="1"/>
</dbReference>
<dbReference type="Proteomes" id="UP000199665">
    <property type="component" value="Unassembled WGS sequence"/>
</dbReference>
<dbReference type="PRINTS" id="PR00081">
    <property type="entry name" value="GDHRDH"/>
</dbReference>
<dbReference type="SUPFAM" id="SSF51735">
    <property type="entry name" value="NAD(P)-binding Rossmann-fold domains"/>
    <property type="match status" value="1"/>
</dbReference>
<comment type="similarity">
    <text evidence="1">Belongs to the short-chain dehydrogenases/reductases (SDR) family.</text>
</comment>
<dbReference type="PROSITE" id="PS00061">
    <property type="entry name" value="ADH_SHORT"/>
    <property type="match status" value="1"/>
</dbReference>
<dbReference type="RefSeq" id="WP_090469032.1">
    <property type="nucleotide sequence ID" value="NZ_FNRV01000001.1"/>
</dbReference>
<dbReference type="InterPro" id="IPR036291">
    <property type="entry name" value="NAD(P)-bd_dom_sf"/>
</dbReference>
<organism evidence="3 4">
    <name type="scientific">Pseudomonas mohnii</name>
    <dbReference type="NCBI Taxonomy" id="395600"/>
    <lineage>
        <taxon>Bacteria</taxon>
        <taxon>Pseudomonadati</taxon>
        <taxon>Pseudomonadota</taxon>
        <taxon>Gammaproteobacteria</taxon>
        <taxon>Pseudomonadales</taxon>
        <taxon>Pseudomonadaceae</taxon>
        <taxon>Pseudomonas</taxon>
    </lineage>
</organism>
<name>A0ABY0YJP6_9PSED</name>
<dbReference type="InterPro" id="IPR020904">
    <property type="entry name" value="Sc_DH/Rdtase_CS"/>
</dbReference>
<proteinExistence type="inferred from homology"/>
<keyword evidence="2" id="KW-0560">Oxidoreductase</keyword>
<dbReference type="NCBIfam" id="NF005559">
    <property type="entry name" value="PRK07231.1"/>
    <property type="match status" value="1"/>
</dbReference>
<evidence type="ECO:0000313" key="4">
    <source>
        <dbReference type="Proteomes" id="UP000199665"/>
    </source>
</evidence>
<evidence type="ECO:0000313" key="3">
    <source>
        <dbReference type="EMBL" id="SED64353.1"/>
    </source>
</evidence>
<dbReference type="EMBL" id="FNRV01000001">
    <property type="protein sequence ID" value="SED64353.1"/>
    <property type="molecule type" value="Genomic_DNA"/>
</dbReference>
<dbReference type="PANTHER" id="PTHR43669">
    <property type="entry name" value="5-KETO-D-GLUCONATE 5-REDUCTASE"/>
    <property type="match status" value="1"/>
</dbReference>
<protein>
    <submittedName>
        <fullName evidence="3">NAD(P)-dependent dehydrogenase, short-chain alcohol dehydrogenase family</fullName>
    </submittedName>
</protein>
<reference evidence="3 4" key="1">
    <citation type="submission" date="2016-10" db="EMBL/GenBank/DDBJ databases">
        <authorList>
            <person name="Varghese N."/>
            <person name="Submissions S."/>
        </authorList>
    </citation>
    <scope>NUCLEOTIDE SEQUENCE [LARGE SCALE GENOMIC DNA]</scope>
    <source>
        <strain evidence="3 4">DSM 18327</strain>
    </source>
</reference>
<dbReference type="Pfam" id="PF13561">
    <property type="entry name" value="adh_short_C2"/>
    <property type="match status" value="1"/>
</dbReference>
<keyword evidence="4" id="KW-1185">Reference proteome</keyword>
<gene>
    <name evidence="3" type="ORF">SAMN05216205_5800</name>
</gene>
<accession>A0ABY0YJP6</accession>
<evidence type="ECO:0000256" key="2">
    <source>
        <dbReference type="ARBA" id="ARBA00023002"/>
    </source>
</evidence>
<comment type="caution">
    <text evidence="3">The sequence shown here is derived from an EMBL/GenBank/DDBJ whole genome shotgun (WGS) entry which is preliminary data.</text>
</comment>